<dbReference type="InterPro" id="IPR051549">
    <property type="entry name" value="PEP_Utilizing_Enz"/>
</dbReference>
<dbReference type="SUPFAM" id="SSF56059">
    <property type="entry name" value="Glutathione synthetase ATP-binding domain-like"/>
    <property type="match status" value="1"/>
</dbReference>
<evidence type="ECO:0000259" key="3">
    <source>
        <dbReference type="Pfam" id="PF01326"/>
    </source>
</evidence>
<evidence type="ECO:0008006" key="6">
    <source>
        <dbReference type="Google" id="ProtNLM"/>
    </source>
</evidence>
<feature type="domain" description="PEP-utilising enzyme mobile" evidence="2">
    <location>
        <begin position="836"/>
        <end position="906"/>
    </location>
</feature>
<proteinExistence type="inferred from homology"/>
<dbReference type="AlphaFoldDB" id="A0ABD3NGD3"/>
<dbReference type="InterPro" id="IPR002192">
    <property type="entry name" value="PPDK_AMP/ATP-bd"/>
</dbReference>
<dbReference type="Gene3D" id="3.30.470.20">
    <property type="entry name" value="ATP-grasp fold, B domain"/>
    <property type="match status" value="1"/>
</dbReference>
<evidence type="ECO:0000313" key="4">
    <source>
        <dbReference type="EMBL" id="KAL3774920.1"/>
    </source>
</evidence>
<gene>
    <name evidence="4" type="ORF">ACHAWO_004006</name>
</gene>
<comment type="similarity">
    <text evidence="1">Belongs to the PEP-utilizing enzyme family.</text>
</comment>
<reference evidence="4 5" key="1">
    <citation type="submission" date="2024-10" db="EMBL/GenBank/DDBJ databases">
        <title>Updated reference genomes for cyclostephanoid diatoms.</title>
        <authorList>
            <person name="Roberts W.R."/>
            <person name="Alverson A.J."/>
        </authorList>
    </citation>
    <scope>NUCLEOTIDE SEQUENCE [LARGE SCALE GENOMIC DNA]</scope>
    <source>
        <strain evidence="4 5">AJA010-31</strain>
    </source>
</reference>
<dbReference type="InterPro" id="IPR036637">
    <property type="entry name" value="Phosphohistidine_dom_sf"/>
</dbReference>
<dbReference type="InterPro" id="IPR013815">
    <property type="entry name" value="ATP_grasp_subdomain_1"/>
</dbReference>
<dbReference type="PANTHER" id="PTHR43615:SF1">
    <property type="entry name" value="PPDK_N DOMAIN-CONTAINING PROTEIN"/>
    <property type="match status" value="1"/>
</dbReference>
<dbReference type="Pfam" id="PF01326">
    <property type="entry name" value="PPDK_N"/>
    <property type="match status" value="1"/>
</dbReference>
<evidence type="ECO:0000313" key="5">
    <source>
        <dbReference type="Proteomes" id="UP001530400"/>
    </source>
</evidence>
<dbReference type="PANTHER" id="PTHR43615">
    <property type="entry name" value="PHOSPHOENOLPYRUVATE SYNTHASE-RELATED"/>
    <property type="match status" value="1"/>
</dbReference>
<dbReference type="EMBL" id="JALLPJ020001173">
    <property type="protein sequence ID" value="KAL3774920.1"/>
    <property type="molecule type" value="Genomic_DNA"/>
</dbReference>
<protein>
    <recommendedName>
        <fullName evidence="6">Phosphoenolpyruvate synthase</fullName>
    </recommendedName>
</protein>
<dbReference type="SUPFAM" id="SSF52009">
    <property type="entry name" value="Phosphohistidine domain"/>
    <property type="match status" value="1"/>
</dbReference>
<feature type="domain" description="Pyruvate phosphate dikinase AMP/ATP-binding" evidence="3">
    <location>
        <begin position="17"/>
        <end position="322"/>
    </location>
</feature>
<evidence type="ECO:0000256" key="1">
    <source>
        <dbReference type="ARBA" id="ARBA00007837"/>
    </source>
</evidence>
<keyword evidence="5" id="KW-1185">Reference proteome</keyword>
<dbReference type="InterPro" id="IPR008279">
    <property type="entry name" value="PEP-util_enz_mobile_dom"/>
</dbReference>
<dbReference type="Pfam" id="PF00391">
    <property type="entry name" value="PEP-utilizers"/>
    <property type="match status" value="1"/>
</dbReference>
<organism evidence="4 5">
    <name type="scientific">Cyclotella atomus</name>
    <dbReference type="NCBI Taxonomy" id="382360"/>
    <lineage>
        <taxon>Eukaryota</taxon>
        <taxon>Sar</taxon>
        <taxon>Stramenopiles</taxon>
        <taxon>Ochrophyta</taxon>
        <taxon>Bacillariophyta</taxon>
        <taxon>Coscinodiscophyceae</taxon>
        <taxon>Thalassiosirophycidae</taxon>
        <taxon>Stephanodiscales</taxon>
        <taxon>Stephanodiscaceae</taxon>
        <taxon>Cyclotella</taxon>
    </lineage>
</organism>
<comment type="caution">
    <text evidence="4">The sequence shown here is derived from an EMBL/GenBank/DDBJ whole genome shotgun (WGS) entry which is preliminary data.</text>
</comment>
<dbReference type="Gene3D" id="3.50.30.10">
    <property type="entry name" value="Phosphohistidine domain"/>
    <property type="match status" value="1"/>
</dbReference>
<dbReference type="Proteomes" id="UP001530400">
    <property type="component" value="Unassembled WGS sequence"/>
</dbReference>
<evidence type="ECO:0000259" key="2">
    <source>
        <dbReference type="Pfam" id="PF00391"/>
    </source>
</evidence>
<accession>A0ABD3NGD3</accession>
<name>A0ABD3NGD3_9STRA</name>
<sequence>MMLVHLNTAHPTAANSKAVGGKAASLSRLYKIPSLQNHAPKSYALSTVFFQPWLDILTASADYMECQREDLPTVSLEVECNKLKEECSKILMNPDQEKALKDISTIIEKEFNHGLAAVRSSAIEEDGSDHSFAGIFQTILGVTASNLETAVRECFASKFDTRVFQYSKSKKAEGIREIGFAVVVMEMVNSVFAGVAFSANPLNSDRDECVIDSSWGLGESVVDGSVTADRFIYGKVNKKIIQQTMGHKPTEKRLDLINGSVKLLTVDKKRADECSLPAKAMDELVMLVCDVEQKYEVPIDVEWAITETNTLVLLQARPITTLYWLDENMMSEPGEQRTLYYDFNIASEATTTTPFTHMDLKLYNKLGNAMIGLPDDMNWISDDPKMPVFNASTRQYYNLSIFFKFFSPQYFAKESLVLDPYLSSLYASKDCNRKRYRAKKLPKGVNLCGAVQLIRQVPVLKLYRISRRAKKNPEAEKMKYLALVKEDMAKVKALEERGRGDSGIMKYANELLSCMEQSLIQELGIIMFSLLGLFRELDNKRQFGKSHDDRMEYEALCQGYEGDALMELNIAMYRLANKLDESIWKQYSHERLPDLAERIQKNLDGVASDLPGDFISEWKQFMEEHGYDGEDQLFISSPRYQDTPVLLLARLRQNVGSHANDPSILLRENVSKRKEVQQLQAERAKSNCLSIGYSKVLKRNEILDHLMWIRNAPKLRVSRVYAIIRTAVLKIEQDFIKENRLSDLGDIFHLNPSELDAALTNDSMDLMSLVAPRKAIHERALKATECPLLIDSRCRILRADPPGTANIEDGIFVGLAVAPGVATGRVRILKSPTDQFEQGEVLATTVTSPAWTPLFIGAAGIILQIGGVLQHGALCAREYGKPAVSNIDVQNLLKSGMMVTVDGNKGTVTILEEN</sequence>
<dbReference type="Gene3D" id="3.30.1490.20">
    <property type="entry name" value="ATP-grasp fold, A domain"/>
    <property type="match status" value="1"/>
</dbReference>